<dbReference type="GO" id="GO:0070007">
    <property type="term" value="F:glutamic-type endopeptidase activity"/>
    <property type="evidence" value="ECO:0007669"/>
    <property type="project" value="InterPro"/>
</dbReference>
<feature type="signal peptide" evidence="3">
    <location>
        <begin position="1"/>
        <end position="18"/>
    </location>
</feature>
<reference evidence="4 5" key="1">
    <citation type="submission" date="2016-10" db="EMBL/GenBank/DDBJ databases">
        <authorList>
            <person name="Varghese N."/>
        </authorList>
    </citation>
    <scope>NUCLEOTIDE SEQUENCE [LARGE SCALE GENOMIC DNA]</scope>
</reference>
<evidence type="ECO:0000256" key="3">
    <source>
        <dbReference type="SAM" id="SignalP"/>
    </source>
</evidence>
<dbReference type="InterPro" id="IPR000250">
    <property type="entry name" value="Peptidase_G1"/>
</dbReference>
<dbReference type="InterPro" id="IPR038656">
    <property type="entry name" value="Peptidase_G1_sf"/>
</dbReference>
<feature type="region of interest" description="Disordered" evidence="2">
    <location>
        <begin position="20"/>
        <end position="60"/>
    </location>
</feature>
<keyword evidence="3" id="KW-0732">Signal</keyword>
<protein>
    <recommendedName>
        <fullName evidence="6">Aspergillopepsin-2</fullName>
    </recommendedName>
</protein>
<gene>
    <name evidence="4" type="ORF">ZT1A5_G7226</name>
</gene>
<feature type="chain" id="PRO_5012780229" description="Aspergillopepsin-2" evidence="3">
    <location>
        <begin position="19"/>
        <end position="269"/>
    </location>
</feature>
<name>A0A1Y6LMY3_ZYMTR</name>
<feature type="active site" description="Proton acceptor" evidence="1">
    <location>
        <position position="196"/>
    </location>
</feature>
<sequence>MKLCVVTSGLLFACLAAAATPPNSGLRSSERRQAGRRSELRPRGSGVAPSPDDSGWAGAIHSGKDITEVSGTFIIPQLSRPPNADADTTYVGSAWLGIDGDENCPGAILETGIDFFASPDGSVEVDAWSQWTPGYQYSFQSLKNLEAGVELHFHVKTNGATGGTATIYVPSTDETWTQTYTDQPALCQTSAEWVVENLLTTDANGIRTIPPLIDFSDLTFTGAKYTHDGGVQSGAAGSRPQAINVGGVVRAAGQAVGEDSVVIKYHASN</sequence>
<dbReference type="GO" id="GO:0006508">
    <property type="term" value="P:proteolysis"/>
    <property type="evidence" value="ECO:0007669"/>
    <property type="project" value="InterPro"/>
</dbReference>
<dbReference type="Gene3D" id="2.60.120.700">
    <property type="entry name" value="Peptidase G1"/>
    <property type="match status" value="1"/>
</dbReference>
<evidence type="ECO:0000256" key="2">
    <source>
        <dbReference type="SAM" id="MobiDB-lite"/>
    </source>
</evidence>
<evidence type="ECO:0008006" key="6">
    <source>
        <dbReference type="Google" id="ProtNLM"/>
    </source>
</evidence>
<dbReference type="AlphaFoldDB" id="A0A1Y6LMY3"/>
<dbReference type="CDD" id="cd13426">
    <property type="entry name" value="Peptidase_G1"/>
    <property type="match status" value="1"/>
</dbReference>
<evidence type="ECO:0000313" key="4">
    <source>
        <dbReference type="EMBL" id="SMY25784.1"/>
    </source>
</evidence>
<evidence type="ECO:0000313" key="5">
    <source>
        <dbReference type="Proteomes" id="UP000215453"/>
    </source>
</evidence>
<evidence type="ECO:0000256" key="1">
    <source>
        <dbReference type="PIRSR" id="PIRSR600250-50"/>
    </source>
</evidence>
<dbReference type="EMBL" id="LT882682">
    <property type="protein sequence ID" value="SMY25784.1"/>
    <property type="molecule type" value="Genomic_DNA"/>
</dbReference>
<dbReference type="PANTHER" id="PTHR37536">
    <property type="entry name" value="PUTATIVE (AFU_ORTHOLOGUE AFUA_3G02970)-RELATED"/>
    <property type="match status" value="1"/>
</dbReference>
<accession>A0A1Y6LMY3</accession>
<dbReference type="InterPro" id="IPR013320">
    <property type="entry name" value="ConA-like_dom_sf"/>
</dbReference>
<feature type="compositionally biased region" description="Basic and acidic residues" evidence="2">
    <location>
        <begin position="28"/>
        <end position="42"/>
    </location>
</feature>
<dbReference type="Pfam" id="PF01828">
    <property type="entry name" value="Peptidase_A4"/>
    <property type="match status" value="1"/>
</dbReference>
<dbReference type="SUPFAM" id="SSF49899">
    <property type="entry name" value="Concanavalin A-like lectins/glucanases"/>
    <property type="match status" value="1"/>
</dbReference>
<organism evidence="4 5">
    <name type="scientific">Zymoseptoria tritici ST99CH_1A5</name>
    <dbReference type="NCBI Taxonomy" id="1276529"/>
    <lineage>
        <taxon>Eukaryota</taxon>
        <taxon>Fungi</taxon>
        <taxon>Dikarya</taxon>
        <taxon>Ascomycota</taxon>
        <taxon>Pezizomycotina</taxon>
        <taxon>Dothideomycetes</taxon>
        <taxon>Dothideomycetidae</taxon>
        <taxon>Mycosphaerellales</taxon>
        <taxon>Mycosphaerellaceae</taxon>
        <taxon>Zymoseptoria</taxon>
    </lineage>
</organism>
<proteinExistence type="predicted"/>
<dbReference type="PANTHER" id="PTHR37536:SF1">
    <property type="entry name" value="ASPERGILLOPEPSIN, PUTAITVE (AFU_ORTHOLOGUE AFUA_7G01200)"/>
    <property type="match status" value="1"/>
</dbReference>
<dbReference type="Proteomes" id="UP000215453">
    <property type="component" value="Chromosome 7"/>
</dbReference>